<dbReference type="Proteomes" id="UP000054886">
    <property type="component" value="Unassembled WGS sequence"/>
</dbReference>
<dbReference type="PhylomeDB" id="A0A0W0DCI4"/>
<sequence length="127" mass="14232">MALNNVRRQDLCVQYKKSEPPRGIYSESQSLSGIVNQTMPMAAIFLKNKFIAWFSLIQSVHSYLNTDEETLEKNKSKTGNSALDQPPLVKVAMSLVGILVCYMNLVFPTPDAPPPSSEKKILDEEKK</sequence>
<evidence type="ECO:0000313" key="1">
    <source>
        <dbReference type="EMBL" id="KTB01700.1"/>
    </source>
</evidence>
<dbReference type="OrthoDB" id="284718at2759"/>
<dbReference type="VEuPathDB" id="FungiDB:GWK60_D01661"/>
<dbReference type="VEuPathDB" id="FungiDB:B1J91_D01540g"/>
<name>A0A0W0DCI4_CANGB</name>
<accession>A0A0W0DCI4</accession>
<reference evidence="1 2" key="1">
    <citation type="submission" date="2015-10" db="EMBL/GenBank/DDBJ databases">
        <title>Draft genomes sequences of Candida glabrata isolates 1A, 1B, 2A, 2B, 3A and 3B.</title>
        <authorList>
            <person name="Haavelsrud O.E."/>
            <person name="Gaustad P."/>
        </authorList>
    </citation>
    <scope>NUCLEOTIDE SEQUENCE [LARGE SCALE GENOMIC DNA]</scope>
    <source>
        <strain evidence="1">910700640</strain>
    </source>
</reference>
<protein>
    <submittedName>
        <fullName evidence="1">Uncharacterized protein</fullName>
    </submittedName>
</protein>
<gene>
    <name evidence="1" type="ORF">AO440_000674</name>
</gene>
<evidence type="ECO:0000313" key="2">
    <source>
        <dbReference type="Proteomes" id="UP000054886"/>
    </source>
</evidence>
<comment type="caution">
    <text evidence="1">The sequence shown here is derived from an EMBL/GenBank/DDBJ whole genome shotgun (WGS) entry which is preliminary data.</text>
</comment>
<dbReference type="EMBL" id="LLZZ01000130">
    <property type="protein sequence ID" value="KTB01700.1"/>
    <property type="molecule type" value="Genomic_DNA"/>
</dbReference>
<proteinExistence type="predicted"/>
<organism evidence="1 2">
    <name type="scientific">Candida glabrata</name>
    <name type="common">Yeast</name>
    <name type="synonym">Torulopsis glabrata</name>
    <dbReference type="NCBI Taxonomy" id="5478"/>
    <lineage>
        <taxon>Eukaryota</taxon>
        <taxon>Fungi</taxon>
        <taxon>Dikarya</taxon>
        <taxon>Ascomycota</taxon>
        <taxon>Saccharomycotina</taxon>
        <taxon>Saccharomycetes</taxon>
        <taxon>Saccharomycetales</taxon>
        <taxon>Saccharomycetaceae</taxon>
        <taxon>Nakaseomyces</taxon>
    </lineage>
</organism>
<dbReference type="PANTHER" id="PTHR28038:SF1">
    <property type="entry name" value="ADL329WP"/>
    <property type="match status" value="1"/>
</dbReference>
<dbReference type="OMA" id="RNKFIGW"/>
<dbReference type="VEuPathDB" id="FungiDB:CAGL0D01540g"/>
<dbReference type="AlphaFoldDB" id="A0A0W0DCI4"/>
<dbReference type="VEuPathDB" id="FungiDB:GVI51_D01441"/>
<dbReference type="PANTHER" id="PTHR28038">
    <property type="entry name" value="ADL329WP"/>
    <property type="match status" value="1"/>
</dbReference>
<dbReference type="VEuPathDB" id="FungiDB:GW608_D01661"/>